<dbReference type="InterPro" id="IPR013658">
    <property type="entry name" value="SGL"/>
</dbReference>
<gene>
    <name evidence="4" type="ORF">J2W84_004476</name>
</gene>
<keyword evidence="2" id="KW-0732">Signal</keyword>
<organism evidence="4 5">
    <name type="scientific">Dyadobacter fermentans</name>
    <dbReference type="NCBI Taxonomy" id="94254"/>
    <lineage>
        <taxon>Bacteria</taxon>
        <taxon>Pseudomonadati</taxon>
        <taxon>Bacteroidota</taxon>
        <taxon>Cytophagia</taxon>
        <taxon>Cytophagales</taxon>
        <taxon>Spirosomataceae</taxon>
        <taxon>Dyadobacter</taxon>
    </lineage>
</organism>
<dbReference type="SUPFAM" id="SSF63829">
    <property type="entry name" value="Calcium-dependent phosphotriesterase"/>
    <property type="match status" value="1"/>
</dbReference>
<dbReference type="GO" id="GO:0004341">
    <property type="term" value="F:gluconolactonase activity"/>
    <property type="evidence" value="ECO:0007669"/>
    <property type="project" value="UniProtKB-EC"/>
</dbReference>
<feature type="chain" id="PRO_5046670713" evidence="2">
    <location>
        <begin position="21"/>
        <end position="336"/>
    </location>
</feature>
<dbReference type="PRINTS" id="PR01790">
    <property type="entry name" value="SMP30FAMILY"/>
</dbReference>
<dbReference type="InterPro" id="IPR051262">
    <property type="entry name" value="SMP-30/CGR1_Lactonase"/>
</dbReference>
<name>A0ABU1R385_9BACT</name>
<keyword evidence="5" id="KW-1185">Reference proteome</keyword>
<dbReference type="PANTHER" id="PTHR47572:SF4">
    <property type="entry name" value="LACTONASE DRP35"/>
    <property type="match status" value="1"/>
</dbReference>
<dbReference type="RefSeq" id="WP_409014475.1">
    <property type="nucleotide sequence ID" value="NZ_JAVDTI010000004.1"/>
</dbReference>
<dbReference type="InterPro" id="IPR005511">
    <property type="entry name" value="SMP-30"/>
</dbReference>
<evidence type="ECO:0000256" key="2">
    <source>
        <dbReference type="SAM" id="SignalP"/>
    </source>
</evidence>
<dbReference type="EC" id="3.1.1.17" evidence="4"/>
<evidence type="ECO:0000259" key="3">
    <source>
        <dbReference type="Pfam" id="PF08450"/>
    </source>
</evidence>
<proteinExistence type="predicted"/>
<dbReference type="InterPro" id="IPR011042">
    <property type="entry name" value="6-blade_b-propeller_TolB-like"/>
</dbReference>
<evidence type="ECO:0000313" key="5">
    <source>
        <dbReference type="Proteomes" id="UP001264980"/>
    </source>
</evidence>
<dbReference type="EMBL" id="JAVDTI010000004">
    <property type="protein sequence ID" value="MDR6807425.1"/>
    <property type="molecule type" value="Genomic_DNA"/>
</dbReference>
<comment type="caution">
    <text evidence="4">The sequence shown here is derived from an EMBL/GenBank/DDBJ whole genome shotgun (WGS) entry which is preliminary data.</text>
</comment>
<protein>
    <submittedName>
        <fullName evidence="4">Gluconolactonase</fullName>
        <ecNumber evidence="4">3.1.1.17</ecNumber>
    </submittedName>
</protein>
<dbReference type="Gene3D" id="2.120.10.30">
    <property type="entry name" value="TolB, C-terminal domain"/>
    <property type="match status" value="1"/>
</dbReference>
<reference evidence="4 5" key="1">
    <citation type="submission" date="2023-07" db="EMBL/GenBank/DDBJ databases">
        <title>Sorghum-associated microbial communities from plants grown in Nebraska, USA.</title>
        <authorList>
            <person name="Schachtman D."/>
        </authorList>
    </citation>
    <scope>NUCLEOTIDE SEQUENCE [LARGE SCALE GENOMIC DNA]</scope>
    <source>
        <strain evidence="4 5">BE57</strain>
    </source>
</reference>
<feature type="signal peptide" evidence="2">
    <location>
        <begin position="1"/>
        <end position="20"/>
    </location>
</feature>
<evidence type="ECO:0000313" key="4">
    <source>
        <dbReference type="EMBL" id="MDR6807425.1"/>
    </source>
</evidence>
<sequence>MKSGIISTCLIVLLTCTAMAQKSYPTMGKIVYEDPAFEKLLSKDAKIEVLASGFDWSEGPVWVKDGGYLLFSDVPKNKIYKWDEKEGLTIFFEPSGYTGSGVYSDEPGSNGLIIDNKGRLVSCEHGDRRVSAMPLNGTRKITLADNFEGKRFNSPNDVVQHSNGDYYFTDPPYGLMKKHEDPTREIPQFGVYRIHKDGKVTMQVSDLSRPNGLAFSPDGKTLYVAQSDPEKSIWMAYPLDVNGNAGKGKLIYDATPMGKRGMAGLPDGLKIDKDGNLWSSGPGGMLIISPAGKLLGRIEMGELTSNCAWGNDGTTLYMTVDGYVCRIKTNTKGAGW</sequence>
<evidence type="ECO:0000256" key="1">
    <source>
        <dbReference type="ARBA" id="ARBA00022801"/>
    </source>
</evidence>
<dbReference type="Pfam" id="PF08450">
    <property type="entry name" value="SGL"/>
    <property type="match status" value="1"/>
</dbReference>
<feature type="domain" description="SMP-30/Gluconolactonase/LRE-like region" evidence="3">
    <location>
        <begin position="56"/>
        <end position="320"/>
    </location>
</feature>
<dbReference type="PANTHER" id="PTHR47572">
    <property type="entry name" value="LIPOPROTEIN-RELATED"/>
    <property type="match status" value="1"/>
</dbReference>
<accession>A0ABU1R385</accession>
<dbReference type="Proteomes" id="UP001264980">
    <property type="component" value="Unassembled WGS sequence"/>
</dbReference>
<keyword evidence="1 4" id="KW-0378">Hydrolase</keyword>